<dbReference type="AlphaFoldDB" id="A0A6M2FBW8"/>
<proteinExistence type="predicted"/>
<accession>A0A6M2FBW8</accession>
<organism evidence="1">
    <name type="scientific">Populus davidiana</name>
    <dbReference type="NCBI Taxonomy" id="266767"/>
    <lineage>
        <taxon>Eukaryota</taxon>
        <taxon>Viridiplantae</taxon>
        <taxon>Streptophyta</taxon>
        <taxon>Embryophyta</taxon>
        <taxon>Tracheophyta</taxon>
        <taxon>Spermatophyta</taxon>
        <taxon>Magnoliopsida</taxon>
        <taxon>eudicotyledons</taxon>
        <taxon>Gunneridae</taxon>
        <taxon>Pentapetalae</taxon>
        <taxon>rosids</taxon>
        <taxon>fabids</taxon>
        <taxon>Malpighiales</taxon>
        <taxon>Salicaceae</taxon>
        <taxon>Saliceae</taxon>
        <taxon>Populus</taxon>
    </lineage>
</organism>
<dbReference type="EMBL" id="GILB01014178">
    <property type="protein sequence ID" value="NUU94511.1"/>
    <property type="molecule type" value="Transcribed_RNA"/>
</dbReference>
<sequence length="110" mass="12567">MKLLALVNLHFPCPFLNSYCQRIMLVVPLSPRPPSGRGLTFEPLFCNKEKGVMEHLHVSTHSFFPLASCPIHNKNEGRLVWMLNLFSSEVDLFQHEGVSSVNMCNRSSFY</sequence>
<reference evidence="1" key="1">
    <citation type="submission" date="2020-03" db="EMBL/GenBank/DDBJ databases">
        <authorList>
            <person name="Zhang R."/>
        </authorList>
    </citation>
    <scope>NUCLEOTIDE SEQUENCE</scope>
</reference>
<evidence type="ECO:0000313" key="1">
    <source>
        <dbReference type="EMBL" id="NUU94511.1"/>
    </source>
</evidence>
<name>A0A6M2FBW8_9ROSI</name>
<protein>
    <submittedName>
        <fullName evidence="1">Uncharacterized protein</fullName>
    </submittedName>
</protein>